<evidence type="ECO:0000313" key="2">
    <source>
        <dbReference type="Proteomes" id="UP000548476"/>
    </source>
</evidence>
<dbReference type="EMBL" id="JACHGT010000013">
    <property type="protein sequence ID" value="MBB6037691.1"/>
    <property type="molecule type" value="Genomic_DNA"/>
</dbReference>
<gene>
    <name evidence="1" type="ORF">HNR73_005569</name>
</gene>
<comment type="caution">
    <text evidence="1">The sequence shown here is derived from an EMBL/GenBank/DDBJ whole genome shotgun (WGS) entry which is preliminary data.</text>
</comment>
<dbReference type="Proteomes" id="UP000548476">
    <property type="component" value="Unassembled WGS sequence"/>
</dbReference>
<accession>A0A841FK38</accession>
<reference evidence="1 2" key="1">
    <citation type="submission" date="2020-08" db="EMBL/GenBank/DDBJ databases">
        <title>Genomic Encyclopedia of Type Strains, Phase IV (KMG-IV): sequencing the most valuable type-strain genomes for metagenomic binning, comparative biology and taxonomic classification.</title>
        <authorList>
            <person name="Goeker M."/>
        </authorList>
    </citation>
    <scope>NUCLEOTIDE SEQUENCE [LARGE SCALE GENOMIC DNA]</scope>
    <source>
        <strain evidence="1 2">YIM 65646</strain>
    </source>
</reference>
<protein>
    <submittedName>
        <fullName evidence="1">Uncharacterized protein</fullName>
    </submittedName>
</protein>
<evidence type="ECO:0000313" key="1">
    <source>
        <dbReference type="EMBL" id="MBB6037691.1"/>
    </source>
</evidence>
<proteinExistence type="predicted"/>
<organism evidence="1 2">
    <name type="scientific">Phytomonospora endophytica</name>
    <dbReference type="NCBI Taxonomy" id="714109"/>
    <lineage>
        <taxon>Bacteria</taxon>
        <taxon>Bacillati</taxon>
        <taxon>Actinomycetota</taxon>
        <taxon>Actinomycetes</taxon>
        <taxon>Micromonosporales</taxon>
        <taxon>Micromonosporaceae</taxon>
        <taxon>Phytomonospora</taxon>
    </lineage>
</organism>
<dbReference type="AlphaFoldDB" id="A0A841FK38"/>
<keyword evidence="2" id="KW-1185">Reference proteome</keyword>
<sequence length="218" mass="25000">MIEWHDLDPEQRQREWLDLVDWVEWLHDRYELSIAGRLPECWPQHPGLIEELRALKAWRDQIYQSDSPSGQAARSWHNDLRGFATAMTNFYAQGCRARPEHRTPVATEQATKQGWIDADPTTGIPTRLLAHAWRPHLREGDDVITHEDMQQHLDDGTAGVLSVGVAEYVHHHDAWWAATENGWLKITDEAVTRELDTAQTRLAELVGAAEVHKRLSGL</sequence>
<name>A0A841FK38_9ACTN</name>
<dbReference type="RefSeq" id="WP_184790504.1">
    <property type="nucleotide sequence ID" value="NZ_BONT01000054.1"/>
</dbReference>